<organism evidence="2 3">
    <name type="scientific">Thalassolituus maritimus</name>
    <dbReference type="NCBI Taxonomy" id="484498"/>
    <lineage>
        <taxon>Bacteria</taxon>
        <taxon>Pseudomonadati</taxon>
        <taxon>Pseudomonadota</taxon>
        <taxon>Gammaproteobacteria</taxon>
        <taxon>Oceanospirillales</taxon>
        <taxon>Oceanospirillaceae</taxon>
        <taxon>Thalassolituus</taxon>
    </lineage>
</organism>
<evidence type="ECO:0000256" key="1">
    <source>
        <dbReference type="ARBA" id="ARBA00022729"/>
    </source>
</evidence>
<dbReference type="Pfam" id="PF13517">
    <property type="entry name" value="FG-GAP_3"/>
    <property type="match status" value="2"/>
</dbReference>
<name>A0ABP9ZUZ5_9GAMM</name>
<sequence length="393" mass="41983">MNKLMLVVASVVSVSGCGGGSTSDNSDVDLDISPNFSVDNGSSHTLQSTVLYVDRQAIRTIHPGTFAHAVSYADYDRDGDIDVFISSGDGSENETPAELYLNDGSGNFTLDANFFNGSPPGLVHPRKSLTGDFNSDGIMDAFVIGHGYDQPPFPGEAPYVMLSTGSGFILGSGLEGYVGFQHGGASADIDADGDIDIFVADTAESFFLLNDGLGNFTKDTSRLEGVNESPLYTAELVDVDSDGYVDLLVAGQEPDGFSSKVLWGDRTGFYSVSKSTELPAVANNGTVIDIDVSDIDRDGDKDVVLNRTGDGVGSLEAYQGYYIQIIENSGNREFLDITAQNLAAGSSTSESWFDWIRLWDVNEDGHVDIVVDDAARDLVWYNDGGGTFQKSDY</sequence>
<evidence type="ECO:0008006" key="4">
    <source>
        <dbReference type="Google" id="ProtNLM"/>
    </source>
</evidence>
<dbReference type="Proteomes" id="UP001481413">
    <property type="component" value="Unassembled WGS sequence"/>
</dbReference>
<dbReference type="EMBL" id="BAABWH010000001">
    <property type="protein sequence ID" value="GAA6143964.1"/>
    <property type="molecule type" value="Genomic_DNA"/>
</dbReference>
<dbReference type="RefSeq" id="WP_353292916.1">
    <property type="nucleotide sequence ID" value="NZ_BAABWH010000001.1"/>
</dbReference>
<comment type="caution">
    <text evidence="2">The sequence shown here is derived from an EMBL/GenBank/DDBJ whole genome shotgun (WGS) entry which is preliminary data.</text>
</comment>
<keyword evidence="3" id="KW-1185">Reference proteome</keyword>
<dbReference type="PROSITE" id="PS51257">
    <property type="entry name" value="PROKAR_LIPOPROTEIN"/>
    <property type="match status" value="1"/>
</dbReference>
<evidence type="ECO:0000313" key="2">
    <source>
        <dbReference type="EMBL" id="GAA6143964.1"/>
    </source>
</evidence>
<protein>
    <recommendedName>
        <fullName evidence="4">VCBS repeat-containing protein</fullName>
    </recommendedName>
</protein>
<dbReference type="InterPro" id="IPR013517">
    <property type="entry name" value="FG-GAP"/>
</dbReference>
<evidence type="ECO:0000313" key="3">
    <source>
        <dbReference type="Proteomes" id="UP001481413"/>
    </source>
</evidence>
<accession>A0ABP9ZUZ5</accession>
<dbReference type="Gene3D" id="2.130.10.130">
    <property type="entry name" value="Integrin alpha, N-terminal"/>
    <property type="match status" value="1"/>
</dbReference>
<keyword evidence="1" id="KW-0732">Signal</keyword>
<dbReference type="PANTHER" id="PTHR46580">
    <property type="entry name" value="SENSOR KINASE-RELATED"/>
    <property type="match status" value="1"/>
</dbReference>
<dbReference type="SUPFAM" id="SSF69318">
    <property type="entry name" value="Integrin alpha N-terminal domain"/>
    <property type="match status" value="1"/>
</dbReference>
<dbReference type="InterPro" id="IPR028994">
    <property type="entry name" value="Integrin_alpha_N"/>
</dbReference>
<reference evidence="2 3" key="1">
    <citation type="submission" date="2024-04" db="EMBL/GenBank/DDBJ databases">
        <title>Draft genome sequence of Thalassolituus maritimus NBRC 116585.</title>
        <authorList>
            <person name="Miyakawa T."/>
            <person name="Kusuya Y."/>
            <person name="Miura T."/>
        </authorList>
    </citation>
    <scope>NUCLEOTIDE SEQUENCE [LARGE SCALE GENOMIC DNA]</scope>
    <source>
        <strain evidence="2 3">5NW40-0001</strain>
    </source>
</reference>
<gene>
    <name evidence="2" type="ORF">NBRC116585_00810</name>
</gene>
<proteinExistence type="predicted"/>
<dbReference type="PANTHER" id="PTHR46580:SF4">
    <property type="entry name" value="ATP_GTP-BINDING PROTEIN"/>
    <property type="match status" value="1"/>
</dbReference>